<dbReference type="Pfam" id="PF08669">
    <property type="entry name" value="GCV_T_C"/>
    <property type="match status" value="1"/>
</dbReference>
<dbReference type="EMBL" id="FWEV01000268">
    <property type="protein sequence ID" value="SLM31471.1"/>
    <property type="molecule type" value="Genomic_DNA"/>
</dbReference>
<evidence type="ECO:0000259" key="2">
    <source>
        <dbReference type="Pfam" id="PF01266"/>
    </source>
</evidence>
<dbReference type="PANTHER" id="PTHR43757">
    <property type="entry name" value="AMINOMETHYLTRANSFERASE"/>
    <property type="match status" value="1"/>
</dbReference>
<evidence type="ECO:0000313" key="6">
    <source>
        <dbReference type="EMBL" id="SLM31471.1"/>
    </source>
</evidence>
<dbReference type="PANTHER" id="PTHR43757:SF2">
    <property type="entry name" value="AMINOMETHYLTRANSFERASE, MITOCHONDRIAL"/>
    <property type="match status" value="1"/>
</dbReference>
<dbReference type="Gene3D" id="3.30.70.1400">
    <property type="entry name" value="Aminomethyltransferase beta-barrel domains"/>
    <property type="match status" value="1"/>
</dbReference>
<protein>
    <submittedName>
        <fullName evidence="6">Dimethylglycine dehydrogenase</fullName>
    </submittedName>
</protein>
<comment type="similarity">
    <text evidence="1">Belongs to the GcvT family.</text>
</comment>
<feature type="domain" description="GCVT N-terminal" evidence="3">
    <location>
        <begin position="423"/>
        <end position="700"/>
    </location>
</feature>
<feature type="domain" description="FAD dependent oxidoreductase central" evidence="5">
    <location>
        <begin position="367"/>
        <end position="421"/>
    </location>
</feature>
<proteinExistence type="inferred from homology"/>
<dbReference type="Pfam" id="PF16350">
    <property type="entry name" value="FAO_M"/>
    <property type="match status" value="1"/>
</dbReference>
<evidence type="ECO:0000259" key="3">
    <source>
        <dbReference type="Pfam" id="PF01571"/>
    </source>
</evidence>
<dbReference type="SUPFAM" id="SSF103025">
    <property type="entry name" value="Folate-binding domain"/>
    <property type="match status" value="1"/>
</dbReference>
<name>A0A1W1HG34_9BACT</name>
<dbReference type="RefSeq" id="WP_186441093.1">
    <property type="nucleotide sequence ID" value="NZ_LT828541.1"/>
</dbReference>
<dbReference type="Proteomes" id="UP000191931">
    <property type="component" value="Unassembled WGS sequence"/>
</dbReference>
<dbReference type="Gene3D" id="3.30.1360.120">
    <property type="entry name" value="Probable tRNA modification gtpase trme, domain 1"/>
    <property type="match status" value="1"/>
</dbReference>
<feature type="domain" description="Aminomethyltransferase C-terminal" evidence="4">
    <location>
        <begin position="719"/>
        <end position="797"/>
    </location>
</feature>
<dbReference type="Gene3D" id="3.50.50.60">
    <property type="entry name" value="FAD/NAD(P)-binding domain"/>
    <property type="match status" value="1"/>
</dbReference>
<accession>A0A1W1HG34</accession>
<dbReference type="SUPFAM" id="SSF54373">
    <property type="entry name" value="FAD-linked reductases, C-terminal domain"/>
    <property type="match status" value="1"/>
</dbReference>
<organism evidence="6 7">
    <name type="scientific">Desulfamplus magnetovallimortis</name>
    <dbReference type="NCBI Taxonomy" id="1246637"/>
    <lineage>
        <taxon>Bacteria</taxon>
        <taxon>Pseudomonadati</taxon>
        <taxon>Thermodesulfobacteriota</taxon>
        <taxon>Desulfobacteria</taxon>
        <taxon>Desulfobacterales</taxon>
        <taxon>Desulfobacteraceae</taxon>
        <taxon>Desulfamplus</taxon>
    </lineage>
</organism>
<dbReference type="InterPro" id="IPR029043">
    <property type="entry name" value="GcvT/YgfZ_C"/>
</dbReference>
<dbReference type="Gene3D" id="3.30.9.10">
    <property type="entry name" value="D-Amino Acid Oxidase, subunit A, domain 2"/>
    <property type="match status" value="1"/>
</dbReference>
<dbReference type="InterPro" id="IPR036188">
    <property type="entry name" value="FAD/NAD-bd_sf"/>
</dbReference>
<dbReference type="Gene3D" id="2.40.30.110">
    <property type="entry name" value="Aminomethyltransferase beta-barrel domains"/>
    <property type="match status" value="1"/>
</dbReference>
<evidence type="ECO:0000259" key="5">
    <source>
        <dbReference type="Pfam" id="PF16350"/>
    </source>
</evidence>
<reference evidence="6 7" key="1">
    <citation type="submission" date="2017-03" db="EMBL/GenBank/DDBJ databases">
        <authorList>
            <person name="Afonso C.L."/>
            <person name="Miller P.J."/>
            <person name="Scott M.A."/>
            <person name="Spackman E."/>
            <person name="Goraichik I."/>
            <person name="Dimitrov K.M."/>
            <person name="Suarez D.L."/>
            <person name="Swayne D.E."/>
        </authorList>
    </citation>
    <scope>NUCLEOTIDE SEQUENCE [LARGE SCALE GENOMIC DNA]</scope>
    <source>
        <strain evidence="6">PRJEB14757</strain>
    </source>
</reference>
<evidence type="ECO:0000259" key="4">
    <source>
        <dbReference type="Pfam" id="PF08669"/>
    </source>
</evidence>
<dbReference type="SUPFAM" id="SSF101790">
    <property type="entry name" value="Aminomethyltransferase beta-barrel domain"/>
    <property type="match status" value="1"/>
</dbReference>
<dbReference type="SUPFAM" id="SSF51905">
    <property type="entry name" value="FAD/NAD(P)-binding domain"/>
    <property type="match status" value="1"/>
</dbReference>
<dbReference type="InterPro" id="IPR006076">
    <property type="entry name" value="FAD-dep_OxRdtase"/>
</dbReference>
<feature type="domain" description="FAD dependent oxidoreductase" evidence="2">
    <location>
        <begin position="7"/>
        <end position="363"/>
    </location>
</feature>
<dbReference type="InterPro" id="IPR027266">
    <property type="entry name" value="TrmE/GcvT-like"/>
</dbReference>
<keyword evidence="7" id="KW-1185">Reference proteome</keyword>
<dbReference type="InterPro" id="IPR032503">
    <property type="entry name" value="FAO_M"/>
</dbReference>
<gene>
    <name evidence="6" type="ORF">MTBBW1_340023</name>
</gene>
<dbReference type="STRING" id="1246637.MTBBW1_340023"/>
<evidence type="ECO:0000256" key="1">
    <source>
        <dbReference type="ARBA" id="ARBA00008609"/>
    </source>
</evidence>
<dbReference type="AlphaFoldDB" id="A0A1W1HG34"/>
<sequence>MKTNARAVVIGGGAIGVSIAYHLAKYGWKDVVLVEKHELTSGSTWMAAGNVSFFHSSYYGTQVNMKSIEIFKNLEKETGQSTGWHTTGSIRTADNKDRMDELGYFYSMSKCLGLDVDWVDTAKMKELHPLMNTEGLLGGLYWPDDGDVDPNSMTQAMAAGARKYGAELNLHTLVTAIEQKPNGEWLVKTDKGDITCENVINAAGLWAPEVARMVGLEIPSIAIAHTHILYEKINAVEERDVMLPLVRDPDRSIYLRQEMDSLILGMYEKYGQQWKATGVPWDYAQTELNADIDNIAENIEHGIHRFPVLGDTGFKHVTAGPITYTPNGDPLVGPAYPLKNFYHACGYSFGITQAGGIGHHLAGWIMNGEPEIDLWNMDSRRYGSYANWAYNREKIADTYPRLYSIIYPNEWRDAARPNKTSPIYEYQKQAGGAFADYYGWECPNYFADNEEDTKEKPSWRRNNSFKYVDAECKHVMNNVGLLDLTRFVKTRISGPGARAWLDKMTCQKLPAKDGGLALSPMLDNDGKFKTDMTVSRTSENDYFCVTASVGKRHDQHWMIQNLPSDGSVIMEDLTYKMGCLVIAGPKSRDLLAKASHGDVSNEGFKFSTTKELYVGRVKCRVNRMNYVGELGFEIFHPIDQQIPLFNHLMEIGKEFDLKMFGMHAMESMRIEKGYLAWKCEMNRHHTPLETNVAWTVKMDKDFIGKEALQKQKEEGIKQKLACMVVEVKDSDPYGYNGIYKGDERVGITSAGAYGHRVDKSIALGYVSPELAVPGTKLEVEILGKKRPAEVVAMPLYDPKNEKTKA</sequence>
<evidence type="ECO:0000313" key="7">
    <source>
        <dbReference type="Proteomes" id="UP000191931"/>
    </source>
</evidence>
<dbReference type="InterPro" id="IPR013977">
    <property type="entry name" value="GcvT_C"/>
</dbReference>
<dbReference type="InterPro" id="IPR028896">
    <property type="entry name" value="GcvT/YgfZ/DmdA"/>
</dbReference>
<dbReference type="Pfam" id="PF01571">
    <property type="entry name" value="GCV_T"/>
    <property type="match status" value="1"/>
</dbReference>
<dbReference type="Pfam" id="PF01266">
    <property type="entry name" value="DAO"/>
    <property type="match status" value="1"/>
</dbReference>
<dbReference type="InterPro" id="IPR006222">
    <property type="entry name" value="GCVT_N"/>
</dbReference>